<dbReference type="PROSITE" id="PS51257">
    <property type="entry name" value="PROKAR_LIPOPROTEIN"/>
    <property type="match status" value="1"/>
</dbReference>
<dbReference type="KEGG" id="pprf:DPRO_3556"/>
<protein>
    <recommendedName>
        <fullName evidence="4">Lipoprotein</fullName>
    </recommendedName>
</protein>
<evidence type="ECO:0000313" key="3">
    <source>
        <dbReference type="Proteomes" id="UP000219215"/>
    </source>
</evidence>
<dbReference type="AlphaFoldDB" id="A0A2C8FCV9"/>
<feature type="signal peptide" evidence="1">
    <location>
        <begin position="1"/>
        <end position="21"/>
    </location>
</feature>
<feature type="chain" id="PRO_5012699823" description="Lipoprotein" evidence="1">
    <location>
        <begin position="22"/>
        <end position="387"/>
    </location>
</feature>
<sequence>MKKILLVLLSVFILFSAGCRARTISTKPLDFGYTQGAAQIDGACGICISESNLSKEVVEGSISDSYKYTPYADLHFGLGYALNETCDSIGYYENKDDAMANGAQVIVVPRLQTESEPTFPFWPPDTFSISMDTDIFDNAGSLIQRTQSSATATAERADWKMSNGYAGSKAMEKVIQDFLGELDYGLINQRVKASSVQPSAAPEKAVEVVKLKQTIQLYQGVLTYPVAPWVKSVNDLQFIKSDRNQTANTFAFDQIPVSQEFESWSKLYGVYGFHLPEYDMNRFVEESMNFLALGCDAQAELKVVSSDNDKVIVSFFCSDLKDSLVKKGNNTESGLLYISQVDQSFAKVYAAWRAPSKDMNTDKWPLTEEQIADVIQRMETIRYFKPE</sequence>
<organism evidence="2 3">
    <name type="scientific">Pseudodesulfovibrio profundus</name>
    <dbReference type="NCBI Taxonomy" id="57320"/>
    <lineage>
        <taxon>Bacteria</taxon>
        <taxon>Pseudomonadati</taxon>
        <taxon>Thermodesulfobacteriota</taxon>
        <taxon>Desulfovibrionia</taxon>
        <taxon>Desulfovibrionales</taxon>
        <taxon>Desulfovibrionaceae</taxon>
    </lineage>
</organism>
<dbReference type="OrthoDB" id="5457493at2"/>
<accession>A0A2C8FCV9</accession>
<proteinExistence type="predicted"/>
<name>A0A2C8FCV9_9BACT</name>
<reference evidence="3" key="1">
    <citation type="submission" date="2017-09" db="EMBL/GenBank/DDBJ databases">
        <authorList>
            <person name="Regsiter A."/>
            <person name="William W."/>
        </authorList>
    </citation>
    <scope>NUCLEOTIDE SEQUENCE [LARGE SCALE GENOMIC DNA]</scope>
    <source>
        <strain evidence="3">500-1</strain>
    </source>
</reference>
<keyword evidence="3" id="KW-1185">Reference proteome</keyword>
<keyword evidence="1" id="KW-0732">Signal</keyword>
<evidence type="ECO:0008006" key="4">
    <source>
        <dbReference type="Google" id="ProtNLM"/>
    </source>
</evidence>
<dbReference type="RefSeq" id="WP_097013193.1">
    <property type="nucleotide sequence ID" value="NZ_LT907975.1"/>
</dbReference>
<evidence type="ECO:0000313" key="2">
    <source>
        <dbReference type="EMBL" id="SOB60472.1"/>
    </source>
</evidence>
<evidence type="ECO:0000256" key="1">
    <source>
        <dbReference type="SAM" id="SignalP"/>
    </source>
</evidence>
<dbReference type="EMBL" id="LT907975">
    <property type="protein sequence ID" value="SOB60472.1"/>
    <property type="molecule type" value="Genomic_DNA"/>
</dbReference>
<dbReference type="Proteomes" id="UP000219215">
    <property type="component" value="Chromosome DPRO"/>
</dbReference>
<gene>
    <name evidence="2" type="ORF">DPRO_3556</name>
</gene>